<evidence type="ECO:0000313" key="4">
    <source>
        <dbReference type="Proteomes" id="UP000218775"/>
    </source>
</evidence>
<dbReference type="PANTHER" id="PTHR30160:SF7">
    <property type="entry name" value="ADP-HEPTOSE--LPS HEPTOSYLTRANSFERASE 2"/>
    <property type="match status" value="1"/>
</dbReference>
<gene>
    <name evidence="3" type="ORF">COB21_06040</name>
</gene>
<accession>A0A2A4WZ69</accession>
<evidence type="ECO:0000256" key="2">
    <source>
        <dbReference type="ARBA" id="ARBA00022679"/>
    </source>
</evidence>
<dbReference type="InterPro" id="IPR051199">
    <property type="entry name" value="LPS_LOS_Heptosyltrfase"/>
</dbReference>
<dbReference type="Proteomes" id="UP000218775">
    <property type="component" value="Unassembled WGS sequence"/>
</dbReference>
<evidence type="ECO:0008006" key="5">
    <source>
        <dbReference type="Google" id="ProtNLM"/>
    </source>
</evidence>
<dbReference type="GO" id="GO:0008713">
    <property type="term" value="F:ADP-heptose-lipopolysaccharide heptosyltransferase activity"/>
    <property type="evidence" value="ECO:0007669"/>
    <property type="project" value="TreeGrafter"/>
</dbReference>
<evidence type="ECO:0000313" key="3">
    <source>
        <dbReference type="EMBL" id="PCI75119.1"/>
    </source>
</evidence>
<dbReference type="GO" id="GO:0005829">
    <property type="term" value="C:cytosol"/>
    <property type="evidence" value="ECO:0007669"/>
    <property type="project" value="TreeGrafter"/>
</dbReference>
<reference evidence="4" key="1">
    <citation type="submission" date="2017-08" db="EMBL/GenBank/DDBJ databases">
        <title>A dynamic microbial community with high functional redundancy inhabits the cold, oxic subseafloor aquifer.</title>
        <authorList>
            <person name="Tully B.J."/>
            <person name="Wheat C.G."/>
            <person name="Glazer B.T."/>
            <person name="Huber J.A."/>
        </authorList>
    </citation>
    <scope>NUCLEOTIDE SEQUENCE [LARGE SCALE GENOMIC DNA]</scope>
</reference>
<dbReference type="Gene3D" id="3.40.50.2000">
    <property type="entry name" value="Glycogen Phosphorylase B"/>
    <property type="match status" value="2"/>
</dbReference>
<dbReference type="Pfam" id="PF01075">
    <property type="entry name" value="Glyco_transf_9"/>
    <property type="match status" value="1"/>
</dbReference>
<dbReference type="InterPro" id="IPR002201">
    <property type="entry name" value="Glyco_trans_9"/>
</dbReference>
<dbReference type="AlphaFoldDB" id="A0A2A4WZ69"/>
<protein>
    <recommendedName>
        <fullName evidence="5">Glycosyltransferase family 9 protein</fullName>
    </recommendedName>
</protein>
<keyword evidence="2" id="KW-0808">Transferase</keyword>
<dbReference type="EMBL" id="NVUK01000056">
    <property type="protein sequence ID" value="PCI75119.1"/>
    <property type="molecule type" value="Genomic_DNA"/>
</dbReference>
<sequence>MKKFIYLFFTTLLSLFFRTFKKTKTPSFLIVSTTGIGDTLWATPSLKALRNHFPKAPITLLVTPTSKILLQPLNLHNTLFTLSSRSFFSFVKLFWPMRKMRFSHAIIFHSSQRPMLPFLHLLGCHSIIGTWGINKGFDRYLTQSIPLSYAHEIQRRINLCRLIGVETTDTSLSLVIKKSDTAALKQKLIRVLPSSHERPWILFHPGAKDSYKRWPLSHFISVAQALSTDSYTLIVTGSKEELPLANSFVNQVKGSINLCGELSLGLLGALIQGSSLLITNDTGPMHMGFALQTPTLALFSPTNPLLCGPFNLDPAKYSLCYKAATCSPCLKRKCASPLCHMQTGPDQVIKKVHQLLIKNSKSKVLVSKFS</sequence>
<dbReference type="PANTHER" id="PTHR30160">
    <property type="entry name" value="TETRAACYLDISACCHARIDE 4'-KINASE-RELATED"/>
    <property type="match status" value="1"/>
</dbReference>
<proteinExistence type="predicted"/>
<keyword evidence="1" id="KW-0328">Glycosyltransferase</keyword>
<evidence type="ECO:0000256" key="1">
    <source>
        <dbReference type="ARBA" id="ARBA00022676"/>
    </source>
</evidence>
<dbReference type="SUPFAM" id="SSF53756">
    <property type="entry name" value="UDP-Glycosyltransferase/glycogen phosphorylase"/>
    <property type="match status" value="1"/>
</dbReference>
<comment type="caution">
    <text evidence="3">The sequence shown here is derived from an EMBL/GenBank/DDBJ whole genome shotgun (WGS) entry which is preliminary data.</text>
</comment>
<organism evidence="3 4">
    <name type="scientific">Aerophobetes bacterium</name>
    <dbReference type="NCBI Taxonomy" id="2030807"/>
    <lineage>
        <taxon>Bacteria</taxon>
        <taxon>Candidatus Aerophobota</taxon>
    </lineage>
</organism>
<dbReference type="CDD" id="cd03789">
    <property type="entry name" value="GT9_LPS_heptosyltransferase"/>
    <property type="match status" value="1"/>
</dbReference>
<name>A0A2A4WZ69_UNCAE</name>
<dbReference type="GO" id="GO:0009244">
    <property type="term" value="P:lipopolysaccharide core region biosynthetic process"/>
    <property type="evidence" value="ECO:0007669"/>
    <property type="project" value="TreeGrafter"/>
</dbReference>